<dbReference type="RefSeq" id="WP_061802105.1">
    <property type="nucleotide sequence ID" value="NZ_FOXX01000001.1"/>
</dbReference>
<evidence type="ECO:0000256" key="8">
    <source>
        <dbReference type="ARBA" id="ARBA00025436"/>
    </source>
</evidence>
<organism evidence="11 12">
    <name type="scientific">Priestia endophytica DSM 13796</name>
    <dbReference type="NCBI Taxonomy" id="1121089"/>
    <lineage>
        <taxon>Bacteria</taxon>
        <taxon>Bacillati</taxon>
        <taxon>Bacillota</taxon>
        <taxon>Bacilli</taxon>
        <taxon>Bacillales</taxon>
        <taxon>Bacillaceae</taxon>
        <taxon>Priestia</taxon>
    </lineage>
</organism>
<dbReference type="PANTHER" id="PTHR43384:SF6">
    <property type="entry name" value="SEPTUM SITE-DETERMINING PROTEIN MIND HOMOLOG, CHLOROPLASTIC"/>
    <property type="match status" value="1"/>
</dbReference>
<evidence type="ECO:0000256" key="5">
    <source>
        <dbReference type="ARBA" id="ARBA00022840"/>
    </source>
</evidence>
<dbReference type="EMBL" id="FOXX01000001">
    <property type="protein sequence ID" value="SFQ21254.1"/>
    <property type="molecule type" value="Genomic_DNA"/>
</dbReference>
<comment type="function">
    <text evidence="8">ATPase required for the correct placement of the division site. Cell division inhibitors MinC and MinD act in concert to form an inhibitor capable of blocking formation of the polar Z ring septums. Rapidly oscillates between the poles of the cell to destabilize FtsZ filaments that have formed before they mature into polar Z rings.</text>
</comment>
<dbReference type="NCBIfam" id="TIGR01968">
    <property type="entry name" value="minD_bact"/>
    <property type="match status" value="1"/>
</dbReference>
<dbReference type="Gene3D" id="3.40.50.300">
    <property type="entry name" value="P-loop containing nucleotide triphosphate hydrolases"/>
    <property type="match status" value="1"/>
</dbReference>
<name>A0A1I5WN84_9BACI</name>
<dbReference type="InterPro" id="IPR010223">
    <property type="entry name" value="MinD"/>
</dbReference>
<dbReference type="Proteomes" id="UP000182762">
    <property type="component" value="Unassembled WGS sequence"/>
</dbReference>
<dbReference type="InterPro" id="IPR002586">
    <property type="entry name" value="CobQ/CobB/MinD/ParA_Nub-bd_dom"/>
</dbReference>
<reference evidence="11 12" key="1">
    <citation type="submission" date="2016-10" db="EMBL/GenBank/DDBJ databases">
        <authorList>
            <person name="Varghese N."/>
            <person name="Submissions S."/>
        </authorList>
    </citation>
    <scope>NUCLEOTIDE SEQUENCE [LARGE SCALE GENOMIC DNA]</scope>
    <source>
        <strain evidence="11 12">DSM 13796</strain>
    </source>
</reference>
<gene>
    <name evidence="11" type="ORF">SAMN02745910_00657</name>
</gene>
<evidence type="ECO:0000256" key="9">
    <source>
        <dbReference type="ARBA" id="ARBA00032845"/>
    </source>
</evidence>
<evidence type="ECO:0000256" key="4">
    <source>
        <dbReference type="ARBA" id="ARBA00022741"/>
    </source>
</evidence>
<accession>A0A1I5WN84</accession>
<keyword evidence="12" id="KW-1185">Reference proteome</keyword>
<keyword evidence="6" id="KW-0717">Septation</keyword>
<evidence type="ECO:0000259" key="10">
    <source>
        <dbReference type="Pfam" id="PF01656"/>
    </source>
</evidence>
<evidence type="ECO:0000256" key="1">
    <source>
        <dbReference type="ARBA" id="ARBA00010257"/>
    </source>
</evidence>
<dbReference type="Pfam" id="PF01656">
    <property type="entry name" value="CbiA"/>
    <property type="match status" value="1"/>
</dbReference>
<dbReference type="InterPro" id="IPR025501">
    <property type="entry name" value="MinD_FleN"/>
</dbReference>
<comment type="similarity">
    <text evidence="1">Belongs to the ParA family. MinD subfamily.</text>
</comment>
<evidence type="ECO:0000256" key="6">
    <source>
        <dbReference type="ARBA" id="ARBA00023210"/>
    </source>
</evidence>
<dbReference type="PIRSF" id="PIRSF003092">
    <property type="entry name" value="MinD"/>
    <property type="match status" value="1"/>
</dbReference>
<sequence length="265" mass="28766">MGEAIVVTSGKGGVGKTTTSANLGTALALTGKRVCLVDTDIGLRNLDVIMGLENRIIYDLVDVVNGRCTPQKALIKDKRFECLYLLPAAQTSDKTAVTPEQMKDLITELKQDYDYIIIDCPAGIEQGYKNAVSGADKALVVTTPEISSVRDADRIIGLLEKEDIESPKLVINRIRSHMMKNGDTLDVDEIVSLLAIDLIGIIADDDDVIKASNNGEPIAMDPSSKAAISYRNIARRILGESVPLQSLDETKQGVFSKIKKFFGVR</sequence>
<evidence type="ECO:0000313" key="12">
    <source>
        <dbReference type="Proteomes" id="UP000182762"/>
    </source>
</evidence>
<dbReference type="PANTHER" id="PTHR43384">
    <property type="entry name" value="SEPTUM SITE-DETERMINING PROTEIN MIND HOMOLOG, CHLOROPLASTIC-RELATED"/>
    <property type="match status" value="1"/>
</dbReference>
<keyword evidence="3" id="KW-0132">Cell division</keyword>
<keyword evidence="7" id="KW-0131">Cell cycle</keyword>
<proteinExistence type="inferred from homology"/>
<evidence type="ECO:0000256" key="2">
    <source>
        <dbReference type="ARBA" id="ARBA00016887"/>
    </source>
</evidence>
<dbReference type="InterPro" id="IPR027417">
    <property type="entry name" value="P-loop_NTPase"/>
</dbReference>
<evidence type="ECO:0000313" key="11">
    <source>
        <dbReference type="EMBL" id="SFQ21254.1"/>
    </source>
</evidence>
<keyword evidence="5" id="KW-0067">ATP-binding</keyword>
<keyword evidence="4" id="KW-0547">Nucleotide-binding</keyword>
<comment type="caution">
    <text evidence="11">The sequence shown here is derived from an EMBL/GenBank/DDBJ whole genome shotgun (WGS) entry which is preliminary data.</text>
</comment>
<dbReference type="InterPro" id="IPR050625">
    <property type="entry name" value="ParA/MinD_ATPase"/>
</dbReference>
<protein>
    <recommendedName>
        <fullName evidence="2">Septum site-determining protein MinD</fullName>
    </recommendedName>
    <alternativeName>
        <fullName evidence="9">Cell division inhibitor MinD</fullName>
    </alternativeName>
</protein>
<feature type="domain" description="CobQ/CobB/MinD/ParA nucleotide binding" evidence="10">
    <location>
        <begin position="5"/>
        <end position="218"/>
    </location>
</feature>
<dbReference type="GeneID" id="93709424"/>
<evidence type="ECO:0000256" key="3">
    <source>
        <dbReference type="ARBA" id="ARBA00022618"/>
    </source>
</evidence>
<dbReference type="SUPFAM" id="SSF52540">
    <property type="entry name" value="P-loop containing nucleoside triphosphate hydrolases"/>
    <property type="match status" value="1"/>
</dbReference>
<evidence type="ECO:0000256" key="7">
    <source>
        <dbReference type="ARBA" id="ARBA00023306"/>
    </source>
</evidence>
<dbReference type="CDD" id="cd02036">
    <property type="entry name" value="MinD"/>
    <property type="match status" value="1"/>
</dbReference>